<keyword evidence="2" id="KW-0472">Membrane</keyword>
<dbReference type="AlphaFoldDB" id="A0A7J7W3U9"/>
<evidence type="ECO:0000256" key="2">
    <source>
        <dbReference type="SAM" id="Phobius"/>
    </source>
</evidence>
<feature type="transmembrane region" description="Helical" evidence="2">
    <location>
        <begin position="48"/>
        <end position="69"/>
    </location>
</feature>
<evidence type="ECO:0000313" key="4">
    <source>
        <dbReference type="Proteomes" id="UP000558488"/>
    </source>
</evidence>
<gene>
    <name evidence="3" type="ORF">mPipKuh1_008176</name>
</gene>
<keyword evidence="2" id="KW-0812">Transmembrane</keyword>
<evidence type="ECO:0000313" key="3">
    <source>
        <dbReference type="EMBL" id="KAF6331868.1"/>
    </source>
</evidence>
<comment type="caution">
    <text evidence="3">The sequence shown here is derived from an EMBL/GenBank/DDBJ whole genome shotgun (WGS) entry which is preliminary data.</text>
</comment>
<feature type="region of interest" description="Disordered" evidence="1">
    <location>
        <begin position="108"/>
        <end position="136"/>
    </location>
</feature>
<accession>A0A7J7W3U9</accession>
<keyword evidence="2" id="KW-1133">Transmembrane helix</keyword>
<keyword evidence="4" id="KW-1185">Reference proteome</keyword>
<organism evidence="3 4">
    <name type="scientific">Pipistrellus kuhlii</name>
    <name type="common">Kuhl's pipistrelle</name>
    <dbReference type="NCBI Taxonomy" id="59472"/>
    <lineage>
        <taxon>Eukaryota</taxon>
        <taxon>Metazoa</taxon>
        <taxon>Chordata</taxon>
        <taxon>Craniata</taxon>
        <taxon>Vertebrata</taxon>
        <taxon>Euteleostomi</taxon>
        <taxon>Mammalia</taxon>
        <taxon>Eutheria</taxon>
        <taxon>Laurasiatheria</taxon>
        <taxon>Chiroptera</taxon>
        <taxon>Yangochiroptera</taxon>
        <taxon>Vespertilionidae</taxon>
        <taxon>Pipistrellus</taxon>
    </lineage>
</organism>
<feature type="compositionally biased region" description="Basic residues" evidence="1">
    <location>
        <begin position="122"/>
        <end position="136"/>
    </location>
</feature>
<protein>
    <submittedName>
        <fullName evidence="3">Uncharacterized protein</fullName>
    </submittedName>
</protein>
<evidence type="ECO:0000256" key="1">
    <source>
        <dbReference type="SAM" id="MobiDB-lite"/>
    </source>
</evidence>
<dbReference type="EMBL" id="JACAGB010000012">
    <property type="protein sequence ID" value="KAF6331868.1"/>
    <property type="molecule type" value="Genomic_DNA"/>
</dbReference>
<dbReference type="Proteomes" id="UP000558488">
    <property type="component" value="Unassembled WGS sequence"/>
</dbReference>
<proteinExistence type="predicted"/>
<reference evidence="3 4" key="1">
    <citation type="journal article" date="2020" name="Nature">
        <title>Six reference-quality genomes reveal evolution of bat adaptations.</title>
        <authorList>
            <person name="Jebb D."/>
            <person name="Huang Z."/>
            <person name="Pippel M."/>
            <person name="Hughes G.M."/>
            <person name="Lavrichenko K."/>
            <person name="Devanna P."/>
            <person name="Winkler S."/>
            <person name="Jermiin L.S."/>
            <person name="Skirmuntt E.C."/>
            <person name="Katzourakis A."/>
            <person name="Burkitt-Gray L."/>
            <person name="Ray D.A."/>
            <person name="Sullivan K.A.M."/>
            <person name="Roscito J.G."/>
            <person name="Kirilenko B.M."/>
            <person name="Davalos L.M."/>
            <person name="Corthals A.P."/>
            <person name="Power M.L."/>
            <person name="Jones G."/>
            <person name="Ransome R.D."/>
            <person name="Dechmann D.K.N."/>
            <person name="Locatelli A.G."/>
            <person name="Puechmaille S.J."/>
            <person name="Fedrigo O."/>
            <person name="Jarvis E.D."/>
            <person name="Hiller M."/>
            <person name="Vernes S.C."/>
            <person name="Myers E.W."/>
            <person name="Teeling E.C."/>
        </authorList>
    </citation>
    <scope>NUCLEOTIDE SEQUENCE [LARGE SCALE GENOMIC DNA]</scope>
    <source>
        <strain evidence="3">MPipKuh1</strain>
        <tissue evidence="3">Flight muscle</tissue>
    </source>
</reference>
<name>A0A7J7W3U9_PIPKU</name>
<sequence>MAAEERKPSTCVSQAPHPLMVKLYLFIFLRCFTEPVSCTFFIPLIINIFVHVIIIYCSGQFISVVRVSACGLKGHRFNSLLVAGWIPSPGQSACRKQPIDMSHIDVSFSPVAPPPSSPHTLSLKKKKKKKKKKNPRVRIKKKNTSILF</sequence>